<evidence type="ECO:0000313" key="3">
    <source>
        <dbReference type="Proteomes" id="UP000265515"/>
    </source>
</evidence>
<dbReference type="EMBL" id="BFEA01000353">
    <property type="protein sequence ID" value="GBG80650.1"/>
    <property type="molecule type" value="Genomic_DNA"/>
</dbReference>
<dbReference type="Proteomes" id="UP000265515">
    <property type="component" value="Unassembled WGS sequence"/>
</dbReference>
<feature type="compositionally biased region" description="Low complexity" evidence="1">
    <location>
        <begin position="216"/>
        <end position="235"/>
    </location>
</feature>
<reference evidence="2 3" key="1">
    <citation type="journal article" date="2018" name="Cell">
        <title>The Chara Genome: Secondary Complexity and Implications for Plant Terrestrialization.</title>
        <authorList>
            <person name="Nishiyama T."/>
            <person name="Sakayama H."/>
            <person name="Vries J.D."/>
            <person name="Buschmann H."/>
            <person name="Saint-Marcoux D."/>
            <person name="Ullrich K.K."/>
            <person name="Haas F.B."/>
            <person name="Vanderstraeten L."/>
            <person name="Becker D."/>
            <person name="Lang D."/>
            <person name="Vosolsobe S."/>
            <person name="Rombauts S."/>
            <person name="Wilhelmsson P.K.I."/>
            <person name="Janitza P."/>
            <person name="Kern R."/>
            <person name="Heyl A."/>
            <person name="Rumpler F."/>
            <person name="Villalobos L.I.A.C."/>
            <person name="Clay J.M."/>
            <person name="Skokan R."/>
            <person name="Toyoda A."/>
            <person name="Suzuki Y."/>
            <person name="Kagoshima H."/>
            <person name="Schijlen E."/>
            <person name="Tajeshwar N."/>
            <person name="Catarino B."/>
            <person name="Hetherington A.J."/>
            <person name="Saltykova A."/>
            <person name="Bonnot C."/>
            <person name="Breuninger H."/>
            <person name="Symeonidi A."/>
            <person name="Radhakrishnan G.V."/>
            <person name="Van Nieuwerburgh F."/>
            <person name="Deforce D."/>
            <person name="Chang C."/>
            <person name="Karol K.G."/>
            <person name="Hedrich R."/>
            <person name="Ulvskov P."/>
            <person name="Glockner G."/>
            <person name="Delwiche C.F."/>
            <person name="Petrasek J."/>
            <person name="Van de Peer Y."/>
            <person name="Friml J."/>
            <person name="Beilby M."/>
            <person name="Dolan L."/>
            <person name="Kohara Y."/>
            <person name="Sugano S."/>
            <person name="Fujiyama A."/>
            <person name="Delaux P.-M."/>
            <person name="Quint M."/>
            <person name="TheiBen G."/>
            <person name="Hagemann M."/>
            <person name="Harholt J."/>
            <person name="Dunand C."/>
            <person name="Zachgo S."/>
            <person name="Langdale J."/>
            <person name="Maumus F."/>
            <person name="Straeten D.V.D."/>
            <person name="Gould S.B."/>
            <person name="Rensing S.A."/>
        </authorList>
    </citation>
    <scope>NUCLEOTIDE SEQUENCE [LARGE SCALE GENOMIC DNA]</scope>
    <source>
        <strain evidence="2 3">S276</strain>
    </source>
</reference>
<feature type="compositionally biased region" description="Polar residues" evidence="1">
    <location>
        <begin position="349"/>
        <end position="366"/>
    </location>
</feature>
<protein>
    <submittedName>
        <fullName evidence="2">Uncharacterized protein</fullName>
    </submittedName>
</protein>
<accession>A0A388LEB4</accession>
<feature type="compositionally biased region" description="Acidic residues" evidence="1">
    <location>
        <begin position="200"/>
        <end position="211"/>
    </location>
</feature>
<evidence type="ECO:0000313" key="2">
    <source>
        <dbReference type="EMBL" id="GBG80650.1"/>
    </source>
</evidence>
<feature type="compositionally biased region" description="Low complexity" evidence="1">
    <location>
        <begin position="282"/>
        <end position="295"/>
    </location>
</feature>
<name>A0A388LEB4_CHABU</name>
<feature type="compositionally biased region" description="Basic and acidic residues" evidence="1">
    <location>
        <begin position="307"/>
        <end position="317"/>
    </location>
</feature>
<feature type="compositionally biased region" description="Basic residues" evidence="1">
    <location>
        <begin position="262"/>
        <end position="278"/>
    </location>
</feature>
<sequence>MSATSSRTAFRSNSLSKSSFSTKFLTSGYDRGCNNAVLAPDPNEADDEAEILEKDGDAILATTKVGNDRAARARATAIPEEDGYGDDASERDDSDDDAYDAHDRGWGRIHCELKMCVVDGGESADSISVNPTDTAEASVPPKHRHLLFEGYSPHPPRPLPRSQFIVRMGVSDDLSGFDDQWSTAIDDMPDVQKRQQQQQEEGEAQQEEEEGEAQRQEMGQAQQQQQEKGQAQQQHQQEEEEEEAESLASHSRDYYDSFMLTSKRKKPGLAKADRKRKTGPFSRAVSSSSVSSLSAIQHDIAPTYQTGEHRDDAHVLGRADGNSMGKYHRRRQRLSVKGRPPPAHRLLAGSQNEKSTIGNKSSTSTLPTMKCGKKIVVTLVVPSGQFY</sequence>
<organism evidence="2 3">
    <name type="scientific">Chara braunii</name>
    <name type="common">Braun's stonewort</name>
    <dbReference type="NCBI Taxonomy" id="69332"/>
    <lineage>
        <taxon>Eukaryota</taxon>
        <taxon>Viridiplantae</taxon>
        <taxon>Streptophyta</taxon>
        <taxon>Charophyceae</taxon>
        <taxon>Charales</taxon>
        <taxon>Characeae</taxon>
        <taxon>Chara</taxon>
    </lineage>
</organism>
<feature type="region of interest" description="Disordered" evidence="1">
    <location>
        <begin position="66"/>
        <end position="100"/>
    </location>
</feature>
<gene>
    <name evidence="2" type="ORF">CBR_g31110</name>
</gene>
<dbReference type="Gramene" id="GBG80650">
    <property type="protein sequence ID" value="GBG80650"/>
    <property type="gene ID" value="CBR_g31110"/>
</dbReference>
<proteinExistence type="predicted"/>
<evidence type="ECO:0000256" key="1">
    <source>
        <dbReference type="SAM" id="MobiDB-lite"/>
    </source>
</evidence>
<feature type="region of interest" description="Disordered" evidence="1">
    <location>
        <begin position="122"/>
        <end position="141"/>
    </location>
</feature>
<feature type="region of interest" description="Disordered" evidence="1">
    <location>
        <begin position="189"/>
        <end position="366"/>
    </location>
</feature>
<feature type="compositionally biased region" description="Acidic residues" evidence="1">
    <location>
        <begin position="79"/>
        <end position="98"/>
    </location>
</feature>
<feature type="compositionally biased region" description="Polar residues" evidence="1">
    <location>
        <begin position="125"/>
        <end position="135"/>
    </location>
</feature>
<dbReference type="AlphaFoldDB" id="A0A388LEB4"/>
<comment type="caution">
    <text evidence="2">The sequence shown here is derived from an EMBL/GenBank/DDBJ whole genome shotgun (WGS) entry which is preliminary data.</text>
</comment>
<feature type="compositionally biased region" description="Basic residues" evidence="1">
    <location>
        <begin position="326"/>
        <end position="336"/>
    </location>
</feature>
<keyword evidence="3" id="KW-1185">Reference proteome</keyword>